<keyword evidence="1" id="KW-0472">Membrane</keyword>
<evidence type="ECO:0000313" key="3">
    <source>
        <dbReference type="Proteomes" id="UP000619293"/>
    </source>
</evidence>
<evidence type="ECO:0000256" key="1">
    <source>
        <dbReference type="SAM" id="Phobius"/>
    </source>
</evidence>
<feature type="transmembrane region" description="Helical" evidence="1">
    <location>
        <begin position="87"/>
        <end position="105"/>
    </location>
</feature>
<feature type="transmembrane region" description="Helical" evidence="1">
    <location>
        <begin position="284"/>
        <end position="304"/>
    </location>
</feature>
<feature type="transmembrane region" description="Helical" evidence="1">
    <location>
        <begin position="243"/>
        <end position="264"/>
    </location>
</feature>
<comment type="caution">
    <text evidence="2">The sequence shown here is derived from an EMBL/GenBank/DDBJ whole genome shotgun (WGS) entry which is preliminary data.</text>
</comment>
<dbReference type="RefSeq" id="WP_191841533.1">
    <property type="nucleotide sequence ID" value="NZ_BAAALB010000012.1"/>
</dbReference>
<dbReference type="AlphaFoldDB" id="A0A8J3JTL9"/>
<feature type="transmembrane region" description="Helical" evidence="1">
    <location>
        <begin position="125"/>
        <end position="143"/>
    </location>
</feature>
<dbReference type="Proteomes" id="UP000619293">
    <property type="component" value="Unassembled WGS sequence"/>
</dbReference>
<organism evidence="2 3">
    <name type="scientific">Catellatospora chokoriensis</name>
    <dbReference type="NCBI Taxonomy" id="310353"/>
    <lineage>
        <taxon>Bacteria</taxon>
        <taxon>Bacillati</taxon>
        <taxon>Actinomycetota</taxon>
        <taxon>Actinomycetes</taxon>
        <taxon>Micromonosporales</taxon>
        <taxon>Micromonosporaceae</taxon>
        <taxon>Catellatospora</taxon>
    </lineage>
</organism>
<proteinExistence type="predicted"/>
<dbReference type="EMBL" id="BONG01000026">
    <property type="protein sequence ID" value="GIF90846.1"/>
    <property type="molecule type" value="Genomic_DNA"/>
</dbReference>
<accession>A0A8J3JTL9</accession>
<keyword evidence="3" id="KW-1185">Reference proteome</keyword>
<keyword evidence="1" id="KW-0812">Transmembrane</keyword>
<sequence>MPVPRYDSAPVDRPSGLIPPPVDLSGVTELRLHGVGGTTAEDLLGDLAPQQVSGDRIAGFYRTADLPARHVEAYSWGGLTSRSGSRVLWLLLLPFAMANLAGWMCTPKTHGSGWRFRLHRTFVRWTALGITVNVVLVMAMGTMELLAYQCGGRDDCAGDNWLLSWLRGPLLAEHAGRRLLIGALVPVLFVAFLAVLTLRSINRYEEVDPPYQVGDKPPRAATSAAQPKLTLADRTFWDGRRSAFDLGCAHVAAALAFIALALAYTGHGMVSGSDLPGPAARWALLAALGLGGAAVLGALIVTALDACRRWAAGLLIALAVAALAAAAVFLLAQPELGHPWGYLPNMRYTINIAFGGIFGALGLTLVSTLLGGWKRGIFFIFGPFVVLAVSIALLNAVMLGAMLRITDLFGEVNSLSLVPVVPAAPGELYVYPIITTLHQYLTLVPLALILLFGVFELIAYWRAGASRKARAQAERFYAVDRYPQPDGEPHWYDNAAAQRRWIAGVVRARVVAQMPRHIDRLLTSMAVAGVVLLIAIQIRYWVFHQLPWGTAWTVTAGSYLTAALPILVVLLLRRGWTNLASRRRIGVIWDVCTFWPRAFHPLAPPSYAERAVPEVQRRLWRLHSSGGKVVVAAHSQGSVIAAAALLQRDNLPADGRYALVTFGSPLRTLYGWAFPAYFTDKVLRSLEPRLHAWRNFHYDTDYIGGAALAAEPESPVDVLLPDPETCWYIYGQPLPLARRHTGYWDDPAVWRQVDELAAALAAGPQVPVQPGPPVTESEIGLS</sequence>
<gene>
    <name evidence="2" type="ORF">Cch02nite_42900</name>
</gene>
<evidence type="ECO:0008006" key="4">
    <source>
        <dbReference type="Google" id="ProtNLM"/>
    </source>
</evidence>
<protein>
    <recommendedName>
        <fullName evidence="4">Integral membrane protein</fullName>
    </recommendedName>
</protein>
<feature type="transmembrane region" description="Helical" evidence="1">
    <location>
        <begin position="352"/>
        <end position="370"/>
    </location>
</feature>
<feature type="transmembrane region" description="Helical" evidence="1">
    <location>
        <begin position="179"/>
        <end position="198"/>
    </location>
</feature>
<feature type="transmembrane region" description="Helical" evidence="1">
    <location>
        <begin position="548"/>
        <end position="572"/>
    </location>
</feature>
<feature type="transmembrane region" description="Helical" evidence="1">
    <location>
        <begin position="521"/>
        <end position="542"/>
    </location>
</feature>
<dbReference type="SUPFAM" id="SSF53474">
    <property type="entry name" value="alpha/beta-Hydrolases"/>
    <property type="match status" value="1"/>
</dbReference>
<dbReference type="InterPro" id="IPR029058">
    <property type="entry name" value="AB_hydrolase_fold"/>
</dbReference>
<evidence type="ECO:0000313" key="2">
    <source>
        <dbReference type="EMBL" id="GIF90846.1"/>
    </source>
</evidence>
<reference evidence="2 3" key="1">
    <citation type="submission" date="2021-01" db="EMBL/GenBank/DDBJ databases">
        <title>Whole genome shotgun sequence of Catellatospora chokoriensis NBRC 107358.</title>
        <authorList>
            <person name="Komaki H."/>
            <person name="Tamura T."/>
        </authorList>
    </citation>
    <scope>NUCLEOTIDE SEQUENCE [LARGE SCALE GENOMIC DNA]</scope>
    <source>
        <strain evidence="2 3">NBRC 107358</strain>
    </source>
</reference>
<feature type="transmembrane region" description="Helical" evidence="1">
    <location>
        <begin position="377"/>
        <end position="403"/>
    </location>
</feature>
<keyword evidence="1" id="KW-1133">Transmembrane helix</keyword>
<name>A0A8J3JTL9_9ACTN</name>
<feature type="transmembrane region" description="Helical" evidence="1">
    <location>
        <begin position="311"/>
        <end position="332"/>
    </location>
</feature>
<feature type="transmembrane region" description="Helical" evidence="1">
    <location>
        <begin position="440"/>
        <end position="461"/>
    </location>
</feature>